<evidence type="ECO:0000256" key="2">
    <source>
        <dbReference type="ARBA" id="ARBA00022670"/>
    </source>
</evidence>
<keyword evidence="3" id="KW-0833">Ubl conjugation pathway</keyword>
<proteinExistence type="inferred from homology"/>
<dbReference type="Pfam" id="PF07910">
    <property type="entry name" value="Peptidase_C78"/>
    <property type="match status" value="1"/>
</dbReference>
<accession>A0ABQ5SH78</accession>
<keyword evidence="9" id="KW-1185">Reference proteome</keyword>
<organism evidence="8 9">
    <name type="scientific">Volvox africanus</name>
    <dbReference type="NCBI Taxonomy" id="51714"/>
    <lineage>
        <taxon>Eukaryota</taxon>
        <taxon>Viridiplantae</taxon>
        <taxon>Chlorophyta</taxon>
        <taxon>core chlorophytes</taxon>
        <taxon>Chlorophyceae</taxon>
        <taxon>CS clade</taxon>
        <taxon>Chlamydomonadales</taxon>
        <taxon>Volvocaceae</taxon>
        <taxon>Volvox</taxon>
    </lineage>
</organism>
<dbReference type="Pfam" id="PF20908">
    <property type="entry name" value="UfSP2_N"/>
    <property type="match status" value="1"/>
</dbReference>
<keyword evidence="2" id="KW-0645">Protease</keyword>
<comment type="similarity">
    <text evidence="1">Belongs to the peptidase C78 family.</text>
</comment>
<name>A0ABQ5SH78_9CHLO</name>
<dbReference type="PANTHER" id="PTHR48153">
    <property type="entry name" value="UFM1-SPECIFIC PROTEASE 2"/>
    <property type="match status" value="1"/>
</dbReference>
<feature type="domain" description="UFSP1/2/DUB catalytic" evidence="6">
    <location>
        <begin position="396"/>
        <end position="585"/>
    </location>
</feature>
<dbReference type="InterPro" id="IPR012462">
    <property type="entry name" value="UFSP1/2_DUB_cat"/>
</dbReference>
<evidence type="ECO:0000256" key="3">
    <source>
        <dbReference type="ARBA" id="ARBA00022786"/>
    </source>
</evidence>
<dbReference type="Proteomes" id="UP001165090">
    <property type="component" value="Unassembled WGS sequence"/>
</dbReference>
<evidence type="ECO:0000259" key="6">
    <source>
        <dbReference type="Pfam" id="PF07910"/>
    </source>
</evidence>
<feature type="domain" description="UFSP2 second" evidence="7">
    <location>
        <begin position="253"/>
        <end position="362"/>
    </location>
</feature>
<sequence length="595" mass="63998">MDHVSVVGDANNLALSQKDAILIGIVDAEGATLLGCAYCAPNAAELQEVTDLLPAPLVLLGAYARSKEEALQSAAQILRAGFCSQECIATYVSDEKLQAYRVNPDGTVGPDLNTKRIASFDEWLKRYRILRCELPIALEVVEDGTVPSTVALQLAFGRVLGQLDVPGLTFLTDRGSAGKFGSVLLRPDADVLMESIPFGCSSGSGSSNGDGGDVVCCLPLIDTRQLASPPKGLMFTYRPLAASTGGSGASANCRTETLRLDVLSYVRRNCSLGAAAAALSRGIIRQLHAAQRVLEKHNGQVLPVRAHHFLPPGFSHHLTVLYPTFLEDPERNDDRLVATRQRLHALMGLPLNRPLLRSANAVDLEAQCEDGGGGGAVARLRDVHAGLTAPGIGGTSVLVQGSYEYCHYMQDRFNDAGWGCAYRSLQTICSWFRLQRYTSKPIPSHRTIQQVLVRLGDKPPTFVGSCNWIGAIELSYILDDYLGVTSKILTVNRGSDIPSHARELAAHFATVGSPVMIGGGVLAYTLLGVRFNEQTGEAAFLILDPHYTGGEDLRKVQQGTWVGWKRPGDNAAAGGSLFVEDAFYNFLLPQRPNTV</sequence>
<evidence type="ECO:0000259" key="7">
    <source>
        <dbReference type="Pfam" id="PF20908"/>
    </source>
</evidence>
<dbReference type="Gene3D" id="3.90.70.130">
    <property type="match status" value="1"/>
</dbReference>
<evidence type="ECO:0000313" key="9">
    <source>
        <dbReference type="Proteomes" id="UP001165090"/>
    </source>
</evidence>
<dbReference type="PANTHER" id="PTHR48153:SF2">
    <property type="entry name" value="UFM1-SPECIFIC PROTEASE 2"/>
    <property type="match status" value="1"/>
</dbReference>
<keyword evidence="4" id="KW-0378">Hydrolase</keyword>
<protein>
    <recommendedName>
        <fullName evidence="10">Ufm1-specific protease</fullName>
    </recommendedName>
</protein>
<reference evidence="8 9" key="1">
    <citation type="journal article" date="2023" name="IScience">
        <title>Expanded male sex-determining region conserved during the evolution of homothallism in the green alga Volvox.</title>
        <authorList>
            <person name="Yamamoto K."/>
            <person name="Matsuzaki R."/>
            <person name="Mahakham W."/>
            <person name="Heman W."/>
            <person name="Sekimoto H."/>
            <person name="Kawachi M."/>
            <person name="Minakuchi Y."/>
            <person name="Toyoda A."/>
            <person name="Nozaki H."/>
        </authorList>
    </citation>
    <scope>NUCLEOTIDE SEQUENCE [LARGE SCALE GENOMIC DNA]</scope>
    <source>
        <strain evidence="8 9">NIES-4468</strain>
    </source>
</reference>
<evidence type="ECO:0000256" key="1">
    <source>
        <dbReference type="ARBA" id="ARBA00008552"/>
    </source>
</evidence>
<evidence type="ECO:0000313" key="8">
    <source>
        <dbReference type="EMBL" id="GLI69235.1"/>
    </source>
</evidence>
<evidence type="ECO:0000256" key="5">
    <source>
        <dbReference type="ARBA" id="ARBA00022807"/>
    </source>
</evidence>
<keyword evidence="5" id="KW-0788">Thiol protease</keyword>
<dbReference type="InterPro" id="IPR049387">
    <property type="entry name" value="UFSP2-like_2nd"/>
</dbReference>
<evidence type="ECO:0000256" key="4">
    <source>
        <dbReference type="ARBA" id="ARBA00022801"/>
    </source>
</evidence>
<gene>
    <name evidence="8" type="ORF">VaNZ11_013810</name>
</gene>
<evidence type="ECO:0008006" key="10">
    <source>
        <dbReference type="Google" id="ProtNLM"/>
    </source>
</evidence>
<dbReference type="EMBL" id="BSDZ01000080">
    <property type="protein sequence ID" value="GLI69235.1"/>
    <property type="molecule type" value="Genomic_DNA"/>
</dbReference>
<comment type="caution">
    <text evidence="8">The sequence shown here is derived from an EMBL/GenBank/DDBJ whole genome shotgun (WGS) entry which is preliminary data.</text>
</comment>